<evidence type="ECO:0000256" key="1">
    <source>
        <dbReference type="SAM" id="Coils"/>
    </source>
</evidence>
<dbReference type="AlphaFoldDB" id="A0A1W0WL93"/>
<evidence type="ECO:0000256" key="2">
    <source>
        <dbReference type="SAM" id="MobiDB-lite"/>
    </source>
</evidence>
<name>A0A1W0WL93_HYPEX</name>
<proteinExistence type="predicted"/>
<keyword evidence="4" id="KW-1185">Reference proteome</keyword>
<gene>
    <name evidence="3" type="ORF">BV898_09989</name>
</gene>
<organism evidence="3 4">
    <name type="scientific">Hypsibius exemplaris</name>
    <name type="common">Freshwater tardigrade</name>
    <dbReference type="NCBI Taxonomy" id="2072580"/>
    <lineage>
        <taxon>Eukaryota</taxon>
        <taxon>Metazoa</taxon>
        <taxon>Ecdysozoa</taxon>
        <taxon>Tardigrada</taxon>
        <taxon>Eutardigrada</taxon>
        <taxon>Parachela</taxon>
        <taxon>Hypsibioidea</taxon>
        <taxon>Hypsibiidae</taxon>
        <taxon>Hypsibius</taxon>
    </lineage>
</organism>
<dbReference type="EMBL" id="MTYJ01000081">
    <property type="protein sequence ID" value="OQV15893.1"/>
    <property type="molecule type" value="Genomic_DNA"/>
</dbReference>
<feature type="compositionally biased region" description="Low complexity" evidence="2">
    <location>
        <begin position="219"/>
        <end position="236"/>
    </location>
</feature>
<reference evidence="4" key="1">
    <citation type="submission" date="2017-01" db="EMBL/GenBank/DDBJ databases">
        <title>Comparative genomics of anhydrobiosis in the tardigrade Hypsibius dujardini.</title>
        <authorList>
            <person name="Yoshida Y."/>
            <person name="Koutsovoulos G."/>
            <person name="Laetsch D."/>
            <person name="Stevens L."/>
            <person name="Kumar S."/>
            <person name="Horikawa D."/>
            <person name="Ishino K."/>
            <person name="Komine S."/>
            <person name="Tomita M."/>
            <person name="Blaxter M."/>
            <person name="Arakawa K."/>
        </authorList>
    </citation>
    <scope>NUCLEOTIDE SEQUENCE [LARGE SCALE GENOMIC DNA]</scope>
    <source>
        <strain evidence="4">Z151</strain>
    </source>
</reference>
<evidence type="ECO:0000313" key="4">
    <source>
        <dbReference type="Proteomes" id="UP000192578"/>
    </source>
</evidence>
<feature type="compositionally biased region" description="Low complexity" evidence="2">
    <location>
        <begin position="24"/>
        <end position="39"/>
    </location>
</feature>
<feature type="compositionally biased region" description="Polar residues" evidence="2">
    <location>
        <begin position="113"/>
        <end position="132"/>
    </location>
</feature>
<feature type="region of interest" description="Disordered" evidence="2">
    <location>
        <begin position="65"/>
        <end position="258"/>
    </location>
</feature>
<comment type="caution">
    <text evidence="3">The sequence shown here is derived from an EMBL/GenBank/DDBJ whole genome shotgun (WGS) entry which is preliminary data.</text>
</comment>
<sequence>MAPPTPSAALSQRVTRSKRANLDQQSASSQLSGSSTATTSHRKPSAATLSSMSLVDINVAAAKAMMPPPSAIPPPRSALTKAPSVFLTSSTSSSSKENSASIARPAKKLATEASLSTVSRIPTAGAGSNRTRMGSAAVPTTPVRSTLAGSRGSSSSPQHKSPSFRPIVRIPVVNTSKKAAPAKPKTAEIGATTEGRRLRAPTSSRSSRLDGAPPKTPHSQSGSSSQSRSKGPSKSGVESSTGNHVPRPEPIQSVVQLPPPLPTVLPEILPPVPVVPDRTPELELELTELRTKLADTSVQYQEDFDRLRHEKVSLEQQFECVRQEKSQLEEEKENFRAEKILLEQDLEKVRQEKSQLDSRLAATLTQLQASSECNSKLQGEALLNSQTSQLQVEEIRIQQERLSRLAVEISELTERIAQFDSEKAALLADLTASHVKVTEMEKGLAKAHDELDGLRKELAGAKRKHKEECARAVEQVADLTKQLQIKVNEAESWKTVMELKQQDVKRLQGEVESAHVQIERQSVREKELCLSKMKIEDLEMKVQLTVTAEKKLRRQIEEKDGELCEWKRRSMVISQDRDALKFQLDSSRLDESRIGDVV</sequence>
<feature type="region of interest" description="Disordered" evidence="2">
    <location>
        <begin position="1"/>
        <end position="52"/>
    </location>
</feature>
<feature type="compositionally biased region" description="Low complexity" evidence="2">
    <location>
        <begin position="145"/>
        <end position="163"/>
    </location>
</feature>
<feature type="compositionally biased region" description="Pro residues" evidence="2">
    <location>
        <begin position="66"/>
        <end position="76"/>
    </location>
</feature>
<dbReference type="OrthoDB" id="10680524at2759"/>
<feature type="compositionally biased region" description="Low complexity" evidence="2">
    <location>
        <begin position="84"/>
        <end position="101"/>
    </location>
</feature>
<feature type="coiled-coil region" evidence="1">
    <location>
        <begin position="395"/>
        <end position="517"/>
    </location>
</feature>
<feature type="coiled-coil region" evidence="1">
    <location>
        <begin position="297"/>
        <end position="366"/>
    </location>
</feature>
<keyword evidence="1" id="KW-0175">Coiled coil</keyword>
<accession>A0A1W0WL93</accession>
<dbReference type="Proteomes" id="UP000192578">
    <property type="component" value="Unassembled WGS sequence"/>
</dbReference>
<protein>
    <submittedName>
        <fullName evidence="3">Uncharacterized protein</fullName>
    </submittedName>
</protein>
<evidence type="ECO:0000313" key="3">
    <source>
        <dbReference type="EMBL" id="OQV15893.1"/>
    </source>
</evidence>